<evidence type="ECO:0000256" key="9">
    <source>
        <dbReference type="SAM" id="MobiDB-lite"/>
    </source>
</evidence>
<dbReference type="PROSITE" id="PS51486">
    <property type="entry name" value="REKLES"/>
    <property type="match status" value="1"/>
</dbReference>
<dbReference type="GO" id="GO:0006357">
    <property type="term" value="P:regulation of transcription by RNA polymerase II"/>
    <property type="evidence" value="ECO:0007669"/>
    <property type="project" value="InterPro"/>
</dbReference>
<evidence type="ECO:0000256" key="1">
    <source>
        <dbReference type="ARBA" id="ARBA00004496"/>
    </source>
</evidence>
<feature type="compositionally biased region" description="Gly residues" evidence="9">
    <location>
        <begin position="580"/>
        <end position="591"/>
    </location>
</feature>
<dbReference type="KEGG" id="pki:111856503"/>
<keyword evidence="2" id="KW-0963">Cytoplasm</keyword>
<reference evidence="12" key="1">
    <citation type="submission" date="2025-08" db="UniProtKB">
        <authorList>
            <consortium name="Ensembl"/>
        </authorList>
    </citation>
    <scope>IDENTIFICATION</scope>
</reference>
<dbReference type="Proteomes" id="UP000261540">
    <property type="component" value="Unplaced"/>
</dbReference>
<evidence type="ECO:0000259" key="10">
    <source>
        <dbReference type="PROSITE" id="PS51011"/>
    </source>
</evidence>
<reference evidence="12" key="2">
    <citation type="submission" date="2025-09" db="UniProtKB">
        <authorList>
            <consortium name="Ensembl"/>
        </authorList>
    </citation>
    <scope>IDENTIFICATION</scope>
</reference>
<dbReference type="SUPFAM" id="SSF46774">
    <property type="entry name" value="ARID-like"/>
    <property type="match status" value="1"/>
</dbReference>
<keyword evidence="3 7" id="KW-0805">Transcription regulation</keyword>
<name>A0A3B3SX88_9TELE</name>
<dbReference type="OrthoDB" id="10044343at2759"/>
<dbReference type="GeneID" id="111856503"/>
<evidence type="ECO:0000256" key="5">
    <source>
        <dbReference type="ARBA" id="ARBA00023163"/>
    </source>
</evidence>
<dbReference type="GO" id="GO:0003677">
    <property type="term" value="F:DNA binding"/>
    <property type="evidence" value="ECO:0007669"/>
    <property type="project" value="UniProtKB-UniRule"/>
</dbReference>
<dbReference type="CDD" id="cd16867">
    <property type="entry name" value="ARID_ARID3"/>
    <property type="match status" value="1"/>
</dbReference>
<dbReference type="AlphaFoldDB" id="A0A3B3SX88"/>
<comment type="function">
    <text evidence="7">Transcription factor.</text>
</comment>
<feature type="region of interest" description="Disordered" evidence="9">
    <location>
        <begin position="546"/>
        <end position="591"/>
    </location>
</feature>
<feature type="coiled-coil region" evidence="8">
    <location>
        <begin position="75"/>
        <end position="102"/>
    </location>
</feature>
<dbReference type="Gene3D" id="1.10.150.60">
    <property type="entry name" value="ARID DNA-binding domain"/>
    <property type="match status" value="1"/>
</dbReference>
<dbReference type="GO" id="GO:0005737">
    <property type="term" value="C:cytoplasm"/>
    <property type="evidence" value="ECO:0007669"/>
    <property type="project" value="UniProtKB-SubCell"/>
</dbReference>
<dbReference type="FunFam" id="1.10.150.60:FF:000006">
    <property type="entry name" value="AT-rich interactive domain-containing protein 3A"/>
    <property type="match status" value="1"/>
</dbReference>
<dbReference type="InterPro" id="IPR036431">
    <property type="entry name" value="ARID_dom_sf"/>
</dbReference>
<dbReference type="PROSITE" id="PS51011">
    <property type="entry name" value="ARID"/>
    <property type="match status" value="1"/>
</dbReference>
<sequence>MPTLSNSHFYLYYVLPSFGMTVLRKKKYVSHAFPHSVQQTAFSSATSLPILVSPGQTHSHFPGSQSHQPAGGMKLEAVMENLQRQQAARLAVQERLRQAEKEKHIRSLVEVQIKQRTLALGHYQAAIQSALAAGEPGSPLGTSSENRQHVNRDLLSYNETEEHSDSASELADDPGTDAEDRDLEEGGLENGGVVADVAEGESRGSPSRSSLQRGTAAQTLPRAGRQPCPAPGQSQSPGGATQHEWTYEEQFRQLYELDDDEKRKEFLDDLFSFMQKRGTPVNRIPIMAKQVLDLYTLYKLVTEKGGLVEVINKKIWREITKGLNLPTSITSAAFTLRTQYMKYLYPYECAKRGLSSPGELQVAIDSNRREGRKQGFGAGLFGYPPVGTAVALTPPKVPLAHVAAPSLSSGRAAPVRMVKNEENTLPHCMSSQIPVATAMAGHHLAAAQAAALEQLRETLECGEPARKKVLLAAEEQQMSMQRALQRDLVTMATQLPMNIKLNSRDDRQGNALNLSTNGISSINMSIEINGVVYTGVLFARKSATAGLPSRSRNGRQESQGKSILVPAAHSQSPASPCSSGGSGSASGGPVS</sequence>
<comment type="subcellular location">
    <subcellularLocation>
        <location evidence="1">Cytoplasm</location>
    </subcellularLocation>
    <subcellularLocation>
        <location evidence="7">Nucleus</location>
    </subcellularLocation>
</comment>
<keyword evidence="6 7" id="KW-0539">Nucleus</keyword>
<dbReference type="SMART" id="SM01014">
    <property type="entry name" value="ARID"/>
    <property type="match status" value="1"/>
</dbReference>
<keyword evidence="13" id="KW-1185">Reference proteome</keyword>
<dbReference type="InterPro" id="IPR023334">
    <property type="entry name" value="REKLES_domain"/>
</dbReference>
<feature type="compositionally biased region" description="Low complexity" evidence="9">
    <location>
        <begin position="566"/>
        <end position="579"/>
    </location>
</feature>
<dbReference type="SMART" id="SM00501">
    <property type="entry name" value="BRIGHT"/>
    <property type="match status" value="1"/>
</dbReference>
<dbReference type="GeneTree" id="ENSGT00940000160028"/>
<dbReference type="PANTHER" id="PTHR15348:SF2">
    <property type="entry name" value="AT-RICH INTERACTIVE DOMAIN-CONTAINING PROTEIN 3C"/>
    <property type="match status" value="1"/>
</dbReference>
<evidence type="ECO:0000256" key="7">
    <source>
        <dbReference type="RuleBase" id="RU369100"/>
    </source>
</evidence>
<dbReference type="Ensembl" id="ENSPKIT00000016218.1">
    <property type="protein sequence ID" value="ENSPKIP00000035289.1"/>
    <property type="gene ID" value="ENSPKIG00000014297.1"/>
</dbReference>
<evidence type="ECO:0000259" key="11">
    <source>
        <dbReference type="PROSITE" id="PS51486"/>
    </source>
</evidence>
<evidence type="ECO:0000313" key="13">
    <source>
        <dbReference type="Proteomes" id="UP000261540"/>
    </source>
</evidence>
<feature type="domain" description="ARID" evidence="10">
    <location>
        <begin position="260"/>
        <end position="352"/>
    </location>
</feature>
<keyword evidence="5" id="KW-0804">Transcription</keyword>
<feature type="domain" description="REKLES" evidence="11">
    <location>
        <begin position="450"/>
        <end position="544"/>
    </location>
</feature>
<dbReference type="STRING" id="1676925.ENSPKIP00000035289"/>
<keyword evidence="8" id="KW-0175">Coiled coil</keyword>
<feature type="region of interest" description="Disordered" evidence="9">
    <location>
        <begin position="159"/>
        <end position="243"/>
    </location>
</feature>
<dbReference type="RefSeq" id="XP_023692269.1">
    <property type="nucleotide sequence ID" value="XM_023836501.2"/>
</dbReference>
<feature type="compositionally biased region" description="Acidic residues" evidence="9">
    <location>
        <begin position="170"/>
        <end position="187"/>
    </location>
</feature>
<evidence type="ECO:0000256" key="4">
    <source>
        <dbReference type="ARBA" id="ARBA00023125"/>
    </source>
</evidence>
<keyword evidence="4 7" id="KW-0238">DNA-binding</keyword>
<organism evidence="12 13">
    <name type="scientific">Paramormyrops kingsleyae</name>
    <dbReference type="NCBI Taxonomy" id="1676925"/>
    <lineage>
        <taxon>Eukaryota</taxon>
        <taxon>Metazoa</taxon>
        <taxon>Chordata</taxon>
        <taxon>Craniata</taxon>
        <taxon>Vertebrata</taxon>
        <taxon>Euteleostomi</taxon>
        <taxon>Actinopterygii</taxon>
        <taxon>Neopterygii</taxon>
        <taxon>Teleostei</taxon>
        <taxon>Osteoglossocephala</taxon>
        <taxon>Osteoglossomorpha</taxon>
        <taxon>Osteoglossiformes</taxon>
        <taxon>Mormyridae</taxon>
        <taxon>Paramormyrops</taxon>
    </lineage>
</organism>
<proteinExistence type="predicted"/>
<accession>A0A3B3SX88</accession>
<dbReference type="GO" id="GO:0005634">
    <property type="term" value="C:nucleus"/>
    <property type="evidence" value="ECO:0007669"/>
    <property type="project" value="UniProtKB-SubCell"/>
</dbReference>
<evidence type="ECO:0000256" key="2">
    <source>
        <dbReference type="ARBA" id="ARBA00022490"/>
    </source>
</evidence>
<dbReference type="PANTHER" id="PTHR15348">
    <property type="entry name" value="AT-RICH INTERACTIVE DOMAIN-CONTAINING PROTEIN ARID DOMAIN- CONTAINING PROTEIN DEAD RINGER PROTEIN B-CELL REGULATOR OF IGH TRANSCRIPTION BRIGHT"/>
    <property type="match status" value="1"/>
</dbReference>
<dbReference type="Pfam" id="PF01388">
    <property type="entry name" value="ARID"/>
    <property type="match status" value="1"/>
</dbReference>
<protein>
    <recommendedName>
        <fullName evidence="7">AT-rich interactive domain-containing protein 3</fullName>
        <shortName evidence="7">ARID domain-containing protein</shortName>
    </recommendedName>
</protein>
<dbReference type="InterPro" id="IPR045147">
    <property type="entry name" value="ARI3A/B/C"/>
</dbReference>
<evidence type="ECO:0000256" key="6">
    <source>
        <dbReference type="ARBA" id="ARBA00023242"/>
    </source>
</evidence>
<evidence type="ECO:0000256" key="3">
    <source>
        <dbReference type="ARBA" id="ARBA00023015"/>
    </source>
</evidence>
<evidence type="ECO:0000256" key="8">
    <source>
        <dbReference type="SAM" id="Coils"/>
    </source>
</evidence>
<dbReference type="InterPro" id="IPR001606">
    <property type="entry name" value="ARID_dom"/>
</dbReference>
<evidence type="ECO:0000313" key="12">
    <source>
        <dbReference type="Ensembl" id="ENSPKIP00000035289.1"/>
    </source>
</evidence>